<gene>
    <name evidence="7" type="ORF">KC19_2G110000</name>
</gene>
<name>A0A8T0IUQ1_CERPU</name>
<comment type="subcellular location">
    <subcellularLocation>
        <location evidence="1">Golgi apparatus membrane</location>
        <topology evidence="1">Single-pass type II membrane protein</topology>
    </subcellularLocation>
</comment>
<feature type="region of interest" description="Disordered" evidence="5">
    <location>
        <begin position="1"/>
        <end position="84"/>
    </location>
</feature>
<dbReference type="PANTHER" id="PTHR11062">
    <property type="entry name" value="EXOSTOSIN HEPARAN SULFATE GLYCOSYLTRANSFERASE -RELATED"/>
    <property type="match status" value="1"/>
</dbReference>
<reference evidence="7" key="1">
    <citation type="submission" date="2020-06" db="EMBL/GenBank/DDBJ databases">
        <title>WGS assembly of Ceratodon purpureus strain R40.</title>
        <authorList>
            <person name="Carey S.B."/>
            <person name="Jenkins J."/>
            <person name="Shu S."/>
            <person name="Lovell J.T."/>
            <person name="Sreedasyam A."/>
            <person name="Maumus F."/>
            <person name="Tiley G.P."/>
            <person name="Fernandez-Pozo N."/>
            <person name="Barry K."/>
            <person name="Chen C."/>
            <person name="Wang M."/>
            <person name="Lipzen A."/>
            <person name="Daum C."/>
            <person name="Saski C.A."/>
            <person name="Payton A.C."/>
            <person name="Mcbreen J.C."/>
            <person name="Conrad R.E."/>
            <person name="Kollar L.M."/>
            <person name="Olsson S."/>
            <person name="Huttunen S."/>
            <person name="Landis J.B."/>
            <person name="Wickett N.J."/>
            <person name="Johnson M.G."/>
            <person name="Rensing S.A."/>
            <person name="Grimwood J."/>
            <person name="Schmutz J."/>
            <person name="Mcdaniel S.F."/>
        </authorList>
    </citation>
    <scope>NUCLEOTIDE SEQUENCE</scope>
    <source>
        <strain evidence="7">R40</strain>
    </source>
</reference>
<dbReference type="PANTHER" id="PTHR11062:SF117">
    <property type="entry name" value="XYLOGLUCAN-SPECIFIC GALACTURONOSYLTRANSFERASE 1"/>
    <property type="match status" value="1"/>
</dbReference>
<dbReference type="InterPro" id="IPR004263">
    <property type="entry name" value="Exostosin"/>
</dbReference>
<evidence type="ECO:0000256" key="2">
    <source>
        <dbReference type="ARBA" id="ARBA00010271"/>
    </source>
</evidence>
<accession>A0A8T0IUQ1</accession>
<dbReference type="GO" id="GO:0016757">
    <property type="term" value="F:glycosyltransferase activity"/>
    <property type="evidence" value="ECO:0007669"/>
    <property type="project" value="InterPro"/>
</dbReference>
<dbReference type="GO" id="GO:0000139">
    <property type="term" value="C:Golgi membrane"/>
    <property type="evidence" value="ECO:0007669"/>
    <property type="project" value="UniProtKB-SubCell"/>
</dbReference>
<evidence type="ECO:0000256" key="5">
    <source>
        <dbReference type="SAM" id="MobiDB-lite"/>
    </source>
</evidence>
<sequence>MSKTEAEAIAAQYENLRSTTPSLRKPDETYEDEFEKETVEETPVRSEQSEVTPAISEEASPAEIEVEETPVLSEQAPGESEKIQVAPAQTDVLEEAPAETVKSVEAPALTEGSKEAPVVAEDSVERPAQTQDAPLKTEEAPRQTEAVPVESEVVSPKTLVAPSQADLSNLENVRQEATRNPDSGKTEEEEDAAPVVKRMEEDEEFSRTVEEVETVADEENPLGIDPERLPLILGNKTHLAGTDEWKLGPLGSDLKYMEESIRATMLPYVTRKPTNSVEETCEGKYVYVYDLPAEYNKDLVGRCDSLFSWFSMCPYVVDSGRGLPVNAVDNGTQIFVPGNKWFNTHQYALEMISHARILKYKCRTEDREKANLFYIPFYAGLDVIQWHFDPNTTKEKKDALSLKLMSWLVKQKEFVRRQGKDHVLVLGKISWDFRRQPDAFWGSRMLQFPELKEVTRLMIERDPWSDHDIGVPHPTYFHPTSASDIDAWLAHIKSQKREYLVTFVGKERKNDPTNPRTALVRQCMNVTSAEDCRFVECNKDKCLHAAFVTRAFLATHFCMQPPGDSPTRRSVFDSLIAGCIPVLFHPQTAYTQYPWHLPRNESLYSVYIPEEEVIKGTVNVVDELKKISVEQRNAMREYIITTMIPGLIYSEPGADVSPYRDAFEISLDQVLHRTKLSLDQSQ</sequence>
<comment type="similarity">
    <text evidence="2">Belongs to the glycosyltransferase 47 family.</text>
</comment>
<dbReference type="Proteomes" id="UP000822688">
    <property type="component" value="Chromosome 2"/>
</dbReference>
<comment type="caution">
    <text evidence="7">The sequence shown here is derived from an EMBL/GenBank/DDBJ whole genome shotgun (WGS) entry which is preliminary data.</text>
</comment>
<feature type="compositionally biased region" description="Low complexity" evidence="5">
    <location>
        <begin position="53"/>
        <end position="63"/>
    </location>
</feature>
<evidence type="ECO:0000256" key="4">
    <source>
        <dbReference type="ARBA" id="ARBA00023034"/>
    </source>
</evidence>
<feature type="domain" description="Exostosin GT47" evidence="6">
    <location>
        <begin position="281"/>
        <end position="619"/>
    </location>
</feature>
<evidence type="ECO:0000259" key="6">
    <source>
        <dbReference type="Pfam" id="PF03016"/>
    </source>
</evidence>
<organism evidence="7 8">
    <name type="scientific">Ceratodon purpureus</name>
    <name type="common">Fire moss</name>
    <name type="synonym">Dicranum purpureum</name>
    <dbReference type="NCBI Taxonomy" id="3225"/>
    <lineage>
        <taxon>Eukaryota</taxon>
        <taxon>Viridiplantae</taxon>
        <taxon>Streptophyta</taxon>
        <taxon>Embryophyta</taxon>
        <taxon>Bryophyta</taxon>
        <taxon>Bryophytina</taxon>
        <taxon>Bryopsida</taxon>
        <taxon>Dicranidae</taxon>
        <taxon>Pseudoditrichales</taxon>
        <taxon>Ditrichaceae</taxon>
        <taxon>Ceratodon</taxon>
    </lineage>
</organism>
<evidence type="ECO:0000256" key="3">
    <source>
        <dbReference type="ARBA" id="ARBA00022968"/>
    </source>
</evidence>
<evidence type="ECO:0000313" key="8">
    <source>
        <dbReference type="Proteomes" id="UP000822688"/>
    </source>
</evidence>
<proteinExistence type="inferred from homology"/>
<dbReference type="Pfam" id="PF03016">
    <property type="entry name" value="Exostosin_GT47"/>
    <property type="match status" value="1"/>
</dbReference>
<protein>
    <recommendedName>
        <fullName evidence="6">Exostosin GT47 domain-containing protein</fullName>
    </recommendedName>
</protein>
<feature type="compositionally biased region" description="Low complexity" evidence="5">
    <location>
        <begin position="147"/>
        <end position="156"/>
    </location>
</feature>
<feature type="region of interest" description="Disordered" evidence="5">
    <location>
        <begin position="96"/>
        <end position="204"/>
    </location>
</feature>
<dbReference type="EMBL" id="CM026422">
    <property type="protein sequence ID" value="KAG0586699.1"/>
    <property type="molecule type" value="Genomic_DNA"/>
</dbReference>
<keyword evidence="3" id="KW-0735">Signal-anchor</keyword>
<evidence type="ECO:0000256" key="1">
    <source>
        <dbReference type="ARBA" id="ARBA00004323"/>
    </source>
</evidence>
<dbReference type="AlphaFoldDB" id="A0A8T0IUQ1"/>
<keyword evidence="4" id="KW-0333">Golgi apparatus</keyword>
<dbReference type="InterPro" id="IPR040911">
    <property type="entry name" value="Exostosin_GT47"/>
</dbReference>
<keyword evidence="3" id="KW-0812">Transmembrane</keyword>
<feature type="compositionally biased region" description="Basic and acidic residues" evidence="5">
    <location>
        <begin position="173"/>
        <end position="186"/>
    </location>
</feature>
<evidence type="ECO:0000313" key="7">
    <source>
        <dbReference type="EMBL" id="KAG0586699.1"/>
    </source>
</evidence>
<keyword evidence="8" id="KW-1185">Reference proteome</keyword>
<feature type="compositionally biased region" description="Basic and acidic residues" evidence="5">
    <location>
        <begin position="36"/>
        <end position="48"/>
    </location>
</feature>